<dbReference type="RefSeq" id="XP_065661343.1">
    <property type="nucleotide sequence ID" value="XM_065805271.1"/>
</dbReference>
<dbReference type="InterPro" id="IPR050411">
    <property type="entry name" value="AlphaKG_dependent_hydroxylases"/>
</dbReference>
<evidence type="ECO:0000313" key="11">
    <source>
        <dbReference type="Proteomes" id="UP001652625"/>
    </source>
</evidence>
<dbReference type="InterPro" id="IPR042098">
    <property type="entry name" value="TauD-like_sf"/>
</dbReference>
<keyword evidence="11" id="KW-1185">Reference proteome</keyword>
<feature type="domain" description="Gamma-butyrobetaine hydroxylase-like N-terminal" evidence="10">
    <location>
        <begin position="54"/>
        <end position="135"/>
    </location>
</feature>
<dbReference type="CDD" id="cd00250">
    <property type="entry name" value="CAS_like"/>
    <property type="match status" value="1"/>
</dbReference>
<dbReference type="Proteomes" id="UP001652625">
    <property type="component" value="Chromosome 09"/>
</dbReference>
<keyword evidence="5" id="KW-0124">Carnitine biosynthesis</keyword>
<evidence type="ECO:0000313" key="12">
    <source>
        <dbReference type="RefSeq" id="XP_065661343.1"/>
    </source>
</evidence>
<keyword evidence="8" id="KW-0408">Iron</keyword>
<name>A0ABM4CHX9_HYDVU</name>
<evidence type="ECO:0000259" key="10">
    <source>
        <dbReference type="Pfam" id="PF06155"/>
    </source>
</evidence>
<dbReference type="Pfam" id="PF06155">
    <property type="entry name" value="GBBH-like_N"/>
    <property type="match status" value="1"/>
</dbReference>
<evidence type="ECO:0000256" key="6">
    <source>
        <dbReference type="ARBA" id="ARBA00022964"/>
    </source>
</evidence>
<comment type="similarity">
    <text evidence="3">Belongs to the gamma-BBH/TMLD family.</text>
</comment>
<evidence type="ECO:0000256" key="2">
    <source>
        <dbReference type="ARBA" id="ARBA00005022"/>
    </source>
</evidence>
<dbReference type="PANTHER" id="PTHR10696">
    <property type="entry name" value="GAMMA-BUTYROBETAINE HYDROXYLASE-RELATED"/>
    <property type="match status" value="1"/>
</dbReference>
<keyword evidence="6 12" id="KW-0223">Dioxygenase</keyword>
<comment type="cofactor">
    <cofactor evidence="1">
        <name>Fe(2+)</name>
        <dbReference type="ChEBI" id="CHEBI:29033"/>
    </cofactor>
</comment>
<gene>
    <name evidence="12" type="primary">LOC101238208</name>
</gene>
<evidence type="ECO:0000256" key="8">
    <source>
        <dbReference type="ARBA" id="ARBA00023004"/>
    </source>
</evidence>
<dbReference type="InterPro" id="IPR038492">
    <property type="entry name" value="GBBH-like_N_sf"/>
</dbReference>
<evidence type="ECO:0000256" key="3">
    <source>
        <dbReference type="ARBA" id="ARBA00008654"/>
    </source>
</evidence>
<evidence type="ECO:0000256" key="7">
    <source>
        <dbReference type="ARBA" id="ARBA00023002"/>
    </source>
</evidence>
<keyword evidence="4" id="KW-0479">Metal-binding</keyword>
<dbReference type="GO" id="GO:0051213">
    <property type="term" value="F:dioxygenase activity"/>
    <property type="evidence" value="ECO:0007669"/>
    <property type="project" value="UniProtKB-KW"/>
</dbReference>
<dbReference type="InterPro" id="IPR010376">
    <property type="entry name" value="GBBH-like_N"/>
</dbReference>
<evidence type="ECO:0000259" key="9">
    <source>
        <dbReference type="Pfam" id="PF02668"/>
    </source>
</evidence>
<protein>
    <submittedName>
        <fullName evidence="12">Gamma-butyrobetaine dioxygenase</fullName>
    </submittedName>
</protein>
<accession>A0ABM4CHX9</accession>
<feature type="domain" description="TauD/TfdA-like" evidence="9">
    <location>
        <begin position="163"/>
        <end position="407"/>
    </location>
</feature>
<dbReference type="Gene3D" id="3.30.2020.30">
    <property type="match status" value="1"/>
</dbReference>
<dbReference type="Gene3D" id="3.60.130.10">
    <property type="entry name" value="Clavaminate synthase-like"/>
    <property type="match status" value="1"/>
</dbReference>
<evidence type="ECO:0000256" key="5">
    <source>
        <dbReference type="ARBA" id="ARBA00022873"/>
    </source>
</evidence>
<proteinExistence type="inferred from homology"/>
<evidence type="ECO:0000256" key="1">
    <source>
        <dbReference type="ARBA" id="ARBA00001954"/>
    </source>
</evidence>
<dbReference type="SUPFAM" id="SSF51197">
    <property type="entry name" value="Clavaminate synthase-like"/>
    <property type="match status" value="1"/>
</dbReference>
<dbReference type="InterPro" id="IPR003819">
    <property type="entry name" value="TauD/TfdA-like"/>
</dbReference>
<dbReference type="PANTHER" id="PTHR10696:SF33">
    <property type="entry name" value="GAMMA-BUTYROBETAINE DIOXYGENASE"/>
    <property type="match status" value="1"/>
</dbReference>
<reference evidence="12" key="1">
    <citation type="submission" date="2025-08" db="UniProtKB">
        <authorList>
            <consortium name="RefSeq"/>
        </authorList>
    </citation>
    <scope>IDENTIFICATION</scope>
</reference>
<dbReference type="GeneID" id="101238208"/>
<comment type="pathway">
    <text evidence="2">Amine and polyamine biosynthesis; carnitine biosynthesis.</text>
</comment>
<dbReference type="Pfam" id="PF02668">
    <property type="entry name" value="TauD"/>
    <property type="match status" value="1"/>
</dbReference>
<evidence type="ECO:0000256" key="4">
    <source>
        <dbReference type="ARBA" id="ARBA00022723"/>
    </source>
</evidence>
<keyword evidence="7" id="KW-0560">Oxidoreductase</keyword>
<sequence>MLARSARQIKYLFSDTNRSNTKVLTVSKSKYFVTKRTIHNFFKGHAKPLNYSIDEKQNIVEIHWDDKVSSRHSSIFLRDCCLCNKCFNSDSKQRRIDTYREIPLNIKPISIDITLSHVHFKWPDSHVTAFTHEFLLERRNSEYSDISHIKPTLWATLSDIPRYNLDTVILNEETRYAWFQSLCEFGVVLFTGAKKEKGELERVKRIFGGYFKSTHYGHTFDVVYKPNPASLAYTSEKILPHVDLPHYCYPPGIQALHCIKQYSGEGGDTTFTDGFYIAHKLKQQNPESFLSLTKQNVTYRDIGTDIFGEFETFYERPVIGTENGVVKAIDYSNWLRDYTINGSAEEIQKYYKAYYDFTALICDPNHICSYKLAEGEIVTFHNRRILHGRSAFLVNDSNASRVLNGCYFDWDQLFWSMRPIKRKLERKNRIAER</sequence>
<organism evidence="11 12">
    <name type="scientific">Hydra vulgaris</name>
    <name type="common">Hydra</name>
    <name type="synonym">Hydra attenuata</name>
    <dbReference type="NCBI Taxonomy" id="6087"/>
    <lineage>
        <taxon>Eukaryota</taxon>
        <taxon>Metazoa</taxon>
        <taxon>Cnidaria</taxon>
        <taxon>Hydrozoa</taxon>
        <taxon>Hydroidolina</taxon>
        <taxon>Anthoathecata</taxon>
        <taxon>Aplanulata</taxon>
        <taxon>Hydridae</taxon>
        <taxon>Hydra</taxon>
    </lineage>
</organism>